<feature type="non-terminal residue" evidence="1">
    <location>
        <position position="1"/>
    </location>
</feature>
<protein>
    <submittedName>
        <fullName evidence="1">Uncharacterized protein</fullName>
    </submittedName>
</protein>
<dbReference type="AlphaFoldDB" id="A0A382YXE9"/>
<reference evidence="1" key="1">
    <citation type="submission" date="2018-05" db="EMBL/GenBank/DDBJ databases">
        <authorList>
            <person name="Lanie J.A."/>
            <person name="Ng W.-L."/>
            <person name="Kazmierczak K.M."/>
            <person name="Andrzejewski T.M."/>
            <person name="Davidsen T.M."/>
            <person name="Wayne K.J."/>
            <person name="Tettelin H."/>
            <person name="Glass J.I."/>
            <person name="Rusch D."/>
            <person name="Podicherti R."/>
            <person name="Tsui H.-C.T."/>
            <person name="Winkler M.E."/>
        </authorList>
    </citation>
    <scope>NUCLEOTIDE SEQUENCE</scope>
</reference>
<sequence length="41" mass="5024">VVEEELPHPEEWIWIKHPFSVNPEEDRLIRYGYRSHHNGLN</sequence>
<feature type="non-terminal residue" evidence="1">
    <location>
        <position position="41"/>
    </location>
</feature>
<accession>A0A382YXE9</accession>
<dbReference type="EMBL" id="UINC01179307">
    <property type="protein sequence ID" value="SVD87932.1"/>
    <property type="molecule type" value="Genomic_DNA"/>
</dbReference>
<organism evidence="1">
    <name type="scientific">marine metagenome</name>
    <dbReference type="NCBI Taxonomy" id="408172"/>
    <lineage>
        <taxon>unclassified sequences</taxon>
        <taxon>metagenomes</taxon>
        <taxon>ecological metagenomes</taxon>
    </lineage>
</organism>
<proteinExistence type="predicted"/>
<evidence type="ECO:0000313" key="1">
    <source>
        <dbReference type="EMBL" id="SVD87932.1"/>
    </source>
</evidence>
<gene>
    <name evidence="1" type="ORF">METZ01_LOCUS440786</name>
</gene>
<name>A0A382YXE9_9ZZZZ</name>